<evidence type="ECO:0000313" key="7">
    <source>
        <dbReference type="Proteomes" id="UP000305202"/>
    </source>
</evidence>
<dbReference type="PROSITE" id="PS50850">
    <property type="entry name" value="MFS"/>
    <property type="match status" value="1"/>
</dbReference>
<feature type="domain" description="Major facilitator superfamily (MFS) profile" evidence="5">
    <location>
        <begin position="15"/>
        <end position="397"/>
    </location>
</feature>
<feature type="transmembrane region" description="Helical" evidence="4">
    <location>
        <begin position="21"/>
        <end position="39"/>
    </location>
</feature>
<comment type="caution">
    <text evidence="6">The sequence shown here is derived from an EMBL/GenBank/DDBJ whole genome shotgun (WGS) entry which is preliminary data.</text>
</comment>
<dbReference type="CDD" id="cd17324">
    <property type="entry name" value="MFS_NepI_like"/>
    <property type="match status" value="1"/>
</dbReference>
<keyword evidence="3 4" id="KW-0472">Membrane</keyword>
<feature type="transmembrane region" description="Helical" evidence="4">
    <location>
        <begin position="225"/>
        <end position="249"/>
    </location>
</feature>
<feature type="transmembrane region" description="Helical" evidence="4">
    <location>
        <begin position="145"/>
        <end position="164"/>
    </location>
</feature>
<dbReference type="InterPro" id="IPR011701">
    <property type="entry name" value="MFS"/>
</dbReference>
<sequence>MKLQQTDVGETDNRMKRMKRLTLWIMALTAGLVVANNYYNQPLLGDLAASFGVREQQASNIAALTQLGYALGMLFLLPLGDKVERRNLISIMLLLAAGALLAFAAAGNFPQLLLFGFLIGFCSIVPQILPTFAAKVAGPDGAGEAIGLVMGGLLLGILLSRFVGGELGHWFGWRTVYFLAAAIMLLLLATLRLTLPKVAPTFQGGYGELLASLAALFRRHTVLRVTAIGAALQFAAFSLFWTTLAFYLLSLDRGYTAATAGLFGLVGAGGALAAPVAGRLSRRLSAPGLLLIGGSLMTLSFISYAMAHGQLLALIPGVVLMDLGMQISHVISMHCNYRLDPQAVSRLNTLYMVTRFFGGALGTFAGGIVWPLAGWLGVCVLGVFFCLLALVLQQRLRRLITPNG</sequence>
<name>A0ABY2SH84_9HYPH</name>
<keyword evidence="2 4" id="KW-1133">Transmembrane helix</keyword>
<keyword evidence="7" id="KW-1185">Reference proteome</keyword>
<keyword evidence="1 4" id="KW-0812">Transmembrane</keyword>
<dbReference type="Pfam" id="PF07690">
    <property type="entry name" value="MFS_1"/>
    <property type="match status" value="1"/>
</dbReference>
<evidence type="ECO:0000313" key="6">
    <source>
        <dbReference type="EMBL" id="TKI04609.1"/>
    </source>
</evidence>
<feature type="transmembrane region" description="Helical" evidence="4">
    <location>
        <begin position="289"/>
        <end position="307"/>
    </location>
</feature>
<gene>
    <name evidence="6" type="ORF">FCN80_17490</name>
</gene>
<dbReference type="InterPro" id="IPR020846">
    <property type="entry name" value="MFS_dom"/>
</dbReference>
<feature type="transmembrane region" description="Helical" evidence="4">
    <location>
        <begin position="255"/>
        <end position="277"/>
    </location>
</feature>
<dbReference type="InterPro" id="IPR036259">
    <property type="entry name" value="MFS_trans_sf"/>
</dbReference>
<feature type="transmembrane region" description="Helical" evidence="4">
    <location>
        <begin position="313"/>
        <end position="337"/>
    </location>
</feature>
<evidence type="ECO:0000256" key="2">
    <source>
        <dbReference type="ARBA" id="ARBA00022989"/>
    </source>
</evidence>
<dbReference type="PANTHER" id="PTHR42910">
    <property type="entry name" value="TRANSPORTER SCO4007-RELATED"/>
    <property type="match status" value="1"/>
</dbReference>
<feature type="transmembrane region" description="Helical" evidence="4">
    <location>
        <begin position="59"/>
        <end position="80"/>
    </location>
</feature>
<organism evidence="6 7">
    <name type="scientific">Martelella alba</name>
    <dbReference type="NCBI Taxonomy" id="2590451"/>
    <lineage>
        <taxon>Bacteria</taxon>
        <taxon>Pseudomonadati</taxon>
        <taxon>Pseudomonadota</taxon>
        <taxon>Alphaproteobacteria</taxon>
        <taxon>Hyphomicrobiales</taxon>
        <taxon>Aurantimonadaceae</taxon>
        <taxon>Martelella</taxon>
    </lineage>
</organism>
<feature type="transmembrane region" description="Helical" evidence="4">
    <location>
        <begin position="87"/>
        <end position="106"/>
    </location>
</feature>
<protein>
    <submittedName>
        <fullName evidence="6">MFS transporter</fullName>
    </submittedName>
</protein>
<feature type="transmembrane region" description="Helical" evidence="4">
    <location>
        <begin position="349"/>
        <end position="369"/>
    </location>
</feature>
<feature type="transmembrane region" description="Helical" evidence="4">
    <location>
        <begin position="176"/>
        <end position="195"/>
    </location>
</feature>
<feature type="transmembrane region" description="Helical" evidence="4">
    <location>
        <begin position="112"/>
        <end position="133"/>
    </location>
</feature>
<feature type="transmembrane region" description="Helical" evidence="4">
    <location>
        <begin position="375"/>
        <end position="392"/>
    </location>
</feature>
<dbReference type="Gene3D" id="1.20.1250.20">
    <property type="entry name" value="MFS general substrate transporter like domains"/>
    <property type="match status" value="1"/>
</dbReference>
<evidence type="ECO:0000256" key="4">
    <source>
        <dbReference type="SAM" id="Phobius"/>
    </source>
</evidence>
<proteinExistence type="predicted"/>
<reference evidence="6 7" key="1">
    <citation type="submission" date="2019-04" db="EMBL/GenBank/DDBJ databases">
        <authorList>
            <person name="Li M."/>
            <person name="Gao C."/>
        </authorList>
    </citation>
    <scope>NUCLEOTIDE SEQUENCE [LARGE SCALE GENOMIC DNA]</scope>
    <source>
        <strain evidence="6 7">BGMRC 2031</strain>
    </source>
</reference>
<dbReference type="PANTHER" id="PTHR42910:SF1">
    <property type="entry name" value="MAJOR FACILITATOR SUPERFAMILY (MFS) PROFILE DOMAIN-CONTAINING PROTEIN"/>
    <property type="match status" value="1"/>
</dbReference>
<evidence type="ECO:0000256" key="3">
    <source>
        <dbReference type="ARBA" id="ARBA00023136"/>
    </source>
</evidence>
<accession>A0ABY2SH84</accession>
<evidence type="ECO:0000256" key="1">
    <source>
        <dbReference type="ARBA" id="ARBA00022692"/>
    </source>
</evidence>
<dbReference type="EMBL" id="SZPQ01000027">
    <property type="protein sequence ID" value="TKI04609.1"/>
    <property type="molecule type" value="Genomic_DNA"/>
</dbReference>
<dbReference type="SUPFAM" id="SSF103473">
    <property type="entry name" value="MFS general substrate transporter"/>
    <property type="match status" value="1"/>
</dbReference>
<evidence type="ECO:0000259" key="5">
    <source>
        <dbReference type="PROSITE" id="PS50850"/>
    </source>
</evidence>
<dbReference type="Proteomes" id="UP000305202">
    <property type="component" value="Unassembled WGS sequence"/>
</dbReference>